<evidence type="ECO:0000256" key="4">
    <source>
        <dbReference type="SAM" id="SignalP"/>
    </source>
</evidence>
<evidence type="ECO:0000313" key="5">
    <source>
        <dbReference type="EMBL" id="RVU42029.1"/>
    </source>
</evidence>
<reference evidence="5 6" key="1">
    <citation type="submission" date="2019-01" db="EMBL/GenBank/DDBJ databases">
        <authorList>
            <person name="Chen W.-M."/>
        </authorList>
    </citation>
    <scope>NUCLEOTIDE SEQUENCE [LARGE SCALE GENOMIC DNA]</scope>
    <source>
        <strain evidence="5 6">KYPC3</strain>
    </source>
</reference>
<dbReference type="Proteomes" id="UP000283077">
    <property type="component" value="Unassembled WGS sequence"/>
</dbReference>
<evidence type="ECO:0008006" key="7">
    <source>
        <dbReference type="Google" id="ProtNLM"/>
    </source>
</evidence>
<dbReference type="OrthoDB" id="192696at2"/>
<evidence type="ECO:0000256" key="1">
    <source>
        <dbReference type="ARBA" id="ARBA00022801"/>
    </source>
</evidence>
<dbReference type="RefSeq" id="WP_127697406.1">
    <property type="nucleotide sequence ID" value="NZ_SACS01000001.1"/>
</dbReference>
<keyword evidence="4" id="KW-0732">Signal</keyword>
<dbReference type="Gene3D" id="3.40.50.1820">
    <property type="entry name" value="alpha/beta hydrolase"/>
    <property type="match status" value="1"/>
</dbReference>
<proteinExistence type="predicted"/>
<protein>
    <recommendedName>
        <fullName evidence="7">Dienelactone hydrolase</fullName>
    </recommendedName>
</protein>
<keyword evidence="3" id="KW-0443">Lipid metabolism</keyword>
<evidence type="ECO:0000313" key="6">
    <source>
        <dbReference type="Proteomes" id="UP000283077"/>
    </source>
</evidence>
<dbReference type="PIRSF" id="PIRSF031982">
    <property type="entry name" value="UCP031982_abhydr"/>
    <property type="match status" value="1"/>
</dbReference>
<keyword evidence="6" id="KW-1185">Reference proteome</keyword>
<feature type="signal peptide" evidence="4">
    <location>
        <begin position="1"/>
        <end position="27"/>
    </location>
</feature>
<accession>A0A437R5H4</accession>
<dbReference type="PANTHER" id="PTHR10272">
    <property type="entry name" value="PLATELET-ACTIVATING FACTOR ACETYLHYDROLASE"/>
    <property type="match status" value="1"/>
</dbReference>
<evidence type="ECO:0000256" key="3">
    <source>
        <dbReference type="ARBA" id="ARBA00023098"/>
    </source>
</evidence>
<organism evidence="5 6">
    <name type="scientific">Rheinheimera riviphila</name>
    <dbReference type="NCBI Taxonomy" id="1834037"/>
    <lineage>
        <taxon>Bacteria</taxon>
        <taxon>Pseudomonadati</taxon>
        <taxon>Pseudomonadota</taxon>
        <taxon>Gammaproteobacteria</taxon>
        <taxon>Chromatiales</taxon>
        <taxon>Chromatiaceae</taxon>
        <taxon>Rheinheimera</taxon>
    </lineage>
</organism>
<keyword evidence="1" id="KW-0378">Hydrolase</keyword>
<dbReference type="InterPro" id="IPR029058">
    <property type="entry name" value="AB_hydrolase_fold"/>
</dbReference>
<evidence type="ECO:0000256" key="2">
    <source>
        <dbReference type="ARBA" id="ARBA00022963"/>
    </source>
</evidence>
<dbReference type="InterPro" id="IPR016986">
    <property type="entry name" value="UCP031982_abhydr"/>
</dbReference>
<feature type="chain" id="PRO_5019489172" description="Dienelactone hydrolase" evidence="4">
    <location>
        <begin position="28"/>
        <end position="357"/>
    </location>
</feature>
<keyword evidence="2" id="KW-0442">Lipid degradation</keyword>
<dbReference type="AlphaFoldDB" id="A0A437R5H4"/>
<dbReference type="SUPFAM" id="SSF53474">
    <property type="entry name" value="alpha/beta-Hydrolases"/>
    <property type="match status" value="1"/>
</dbReference>
<gene>
    <name evidence="5" type="ORF">EOE67_02260</name>
</gene>
<dbReference type="GO" id="GO:0003847">
    <property type="term" value="F:1-alkyl-2-acetylglycerophosphocholine esterase activity"/>
    <property type="evidence" value="ECO:0007669"/>
    <property type="project" value="TreeGrafter"/>
</dbReference>
<name>A0A437R5H4_9GAMM</name>
<comment type="caution">
    <text evidence="5">The sequence shown here is derived from an EMBL/GenBank/DDBJ whole genome shotgun (WGS) entry which is preliminary data.</text>
</comment>
<dbReference type="GO" id="GO:0016042">
    <property type="term" value="P:lipid catabolic process"/>
    <property type="evidence" value="ECO:0007669"/>
    <property type="project" value="UniProtKB-KW"/>
</dbReference>
<dbReference type="EMBL" id="SACS01000001">
    <property type="protein sequence ID" value="RVU42029.1"/>
    <property type="molecule type" value="Genomic_DNA"/>
</dbReference>
<sequence>MKLFTVLTNLILSGFMATALAPAQVWAAQPSVAAAAKPANTVQVTELDLYDNKRQRPVKITLWYPAQASCKDASICLAERTKLNKAVVFSHGAMGAAKGYSWIGKMFAAQGYVTVGVNHYGESWIYGPEHVNPAAALQFWERPVDISFVLDQLSTNQQSVPSATTAPSKPSQRIFNREIAWDHIIAVGHSSGGATVLTMAGSKLAFADAATYCATAAAAPDRSCHYLKFQTEANTKGYNPAQNFFDARIQSVIALDPALGHATTAQSLQAMTIPVLVIGSSQNDFLPYERHAGFYAATIPAAESLVFAAGEGHFVYLDRCKHQYQAMGVALCTDRPGIDRTLVHQKAGAAMLKFIQG</sequence>
<dbReference type="PANTHER" id="PTHR10272:SF0">
    <property type="entry name" value="PLATELET-ACTIVATING FACTOR ACETYLHYDROLASE"/>
    <property type="match status" value="1"/>
</dbReference>